<organism evidence="1 2">
    <name type="scientific">Actinomyces urogenitalis DORA_12</name>
    <dbReference type="NCBI Taxonomy" id="1403939"/>
    <lineage>
        <taxon>Bacteria</taxon>
        <taxon>Bacillati</taxon>
        <taxon>Actinomycetota</taxon>
        <taxon>Actinomycetes</taxon>
        <taxon>Actinomycetales</taxon>
        <taxon>Actinomycetaceae</taxon>
        <taxon>Actinomyces</taxon>
    </lineage>
</organism>
<comment type="caution">
    <text evidence="1">The sequence shown here is derived from an EMBL/GenBank/DDBJ whole genome shotgun (WGS) entry which is preliminary data.</text>
</comment>
<proteinExistence type="predicted"/>
<sequence length="46" mass="5245">MSRATLAKDPSEVAGMFDAVARRYDLTNDVMSLWQVRMWRAVTRAA</sequence>
<name>W1VC14_9ACTO</name>
<feature type="non-terminal residue" evidence="1">
    <location>
        <position position="46"/>
    </location>
</feature>
<evidence type="ECO:0000313" key="1">
    <source>
        <dbReference type="EMBL" id="ETJ03588.1"/>
    </source>
</evidence>
<accession>W1VC14</accession>
<keyword evidence="1" id="KW-0808">Transferase</keyword>
<keyword evidence="1" id="KW-0489">Methyltransferase</keyword>
<gene>
    <name evidence="1" type="ORF">Q605_AUC00820G0001</name>
</gene>
<dbReference type="GO" id="GO:0008168">
    <property type="term" value="F:methyltransferase activity"/>
    <property type="evidence" value="ECO:0007669"/>
    <property type="project" value="UniProtKB-KW"/>
</dbReference>
<protein>
    <submittedName>
        <fullName evidence="1">Demethylmenaquinone methyltransferase</fullName>
    </submittedName>
</protein>
<dbReference type="GO" id="GO:0032259">
    <property type="term" value="P:methylation"/>
    <property type="evidence" value="ECO:0007669"/>
    <property type="project" value="UniProtKB-KW"/>
</dbReference>
<reference evidence="1 2" key="1">
    <citation type="submission" date="2013-12" db="EMBL/GenBank/DDBJ databases">
        <title>A Varibaculum cambriense genome reconstructed from a premature infant gut community with otherwise low bacterial novelty that shifts toward anaerobic metabolism during the third week of life.</title>
        <authorList>
            <person name="Brown C.T."/>
            <person name="Sharon I."/>
            <person name="Thomas B.C."/>
            <person name="Castelle C.J."/>
            <person name="Morowitz M.J."/>
            <person name="Banfield J.F."/>
        </authorList>
    </citation>
    <scope>NUCLEOTIDE SEQUENCE [LARGE SCALE GENOMIC DNA]</scope>
    <source>
        <strain evidence="2">DORA_12</strain>
    </source>
</reference>
<evidence type="ECO:0000313" key="2">
    <source>
        <dbReference type="Proteomes" id="UP000018852"/>
    </source>
</evidence>
<dbReference type="EMBL" id="AZLV01000820">
    <property type="protein sequence ID" value="ETJ03588.1"/>
    <property type="molecule type" value="Genomic_DNA"/>
</dbReference>
<dbReference type="AlphaFoldDB" id="W1VC14"/>
<dbReference type="Proteomes" id="UP000018852">
    <property type="component" value="Unassembled WGS sequence"/>
</dbReference>
<dbReference type="Pfam" id="PF01209">
    <property type="entry name" value="Ubie_methyltran"/>
    <property type="match status" value="1"/>
</dbReference>